<reference evidence="1 2" key="1">
    <citation type="submission" date="2018-03" db="EMBL/GenBank/DDBJ databases">
        <title>Genome sequencing of Ottowia sp.</title>
        <authorList>
            <person name="Kim S.-J."/>
            <person name="Heo J."/>
            <person name="Kwon S.-W."/>
        </authorList>
    </citation>
    <scope>NUCLEOTIDE SEQUENCE [LARGE SCALE GENOMIC DNA]</scope>
    <source>
        <strain evidence="1 2">KADR8-3</strain>
    </source>
</reference>
<dbReference type="EMBL" id="CP027666">
    <property type="protein sequence ID" value="AVO33053.1"/>
    <property type="molecule type" value="Genomic_DNA"/>
</dbReference>
<dbReference type="AlphaFoldDB" id="A0A2S0MBE6"/>
<sequence length="391" mass="39909">MDYPVKYITSTMRGAPELPATAGSMIALLDAFLITGFGATTAASVTVAGGIATATHSAGQGFTPGCIVLVAGATPEALNGEARVLTASSTSITWATAAPNGTASGTITIKVAPVGGWEKRYTGTNKAVYRSVAAGASGGHLRVDHTTGNQALVMGYAGMTDVDTGTAPFPTAAQLATPAWPISPDGSSLATARRYFLFADARFISIAITPGTNTSNVMTAEARGFGDLLGDPYCCVLSAALGGNLSVQYSGAFNAMDPTQAYAAVTSMRDAAGVGTSARGRVLSYVGARTPIRASGNQDGALGPFPSPIDGRLRLSRMFFTDTDNLTPRADVPGIFFAPHSGLASRFSPGDLIAGEGDLAGRTLMAVPCGNGNFSDVATGYYFVDTTGPWR</sequence>
<accession>A0A2S0MBE6</accession>
<dbReference type="RefSeq" id="WP_106701370.1">
    <property type="nucleotide sequence ID" value="NZ_CP027666.1"/>
</dbReference>
<proteinExistence type="predicted"/>
<keyword evidence="2" id="KW-1185">Reference proteome</keyword>
<organism evidence="1 2">
    <name type="scientific">Ottowia oryzae</name>
    <dbReference type="NCBI Taxonomy" id="2109914"/>
    <lineage>
        <taxon>Bacteria</taxon>
        <taxon>Pseudomonadati</taxon>
        <taxon>Pseudomonadota</taxon>
        <taxon>Betaproteobacteria</taxon>
        <taxon>Burkholderiales</taxon>
        <taxon>Comamonadaceae</taxon>
        <taxon>Ottowia</taxon>
    </lineage>
</organism>
<name>A0A2S0MBE6_9BURK</name>
<evidence type="ECO:0000313" key="2">
    <source>
        <dbReference type="Proteomes" id="UP000239709"/>
    </source>
</evidence>
<dbReference type="KEGG" id="otk:C6570_01360"/>
<dbReference type="OrthoDB" id="6696432at2"/>
<gene>
    <name evidence="1" type="ORF">C6570_01360</name>
</gene>
<evidence type="ECO:0000313" key="1">
    <source>
        <dbReference type="EMBL" id="AVO33053.1"/>
    </source>
</evidence>
<protein>
    <submittedName>
        <fullName evidence="1">Uncharacterized protein</fullName>
    </submittedName>
</protein>
<dbReference type="Proteomes" id="UP000239709">
    <property type="component" value="Chromosome"/>
</dbReference>